<keyword evidence="10 15" id="KW-0949">S-adenosyl-L-methionine</keyword>
<dbReference type="RefSeq" id="WP_163297608.1">
    <property type="nucleotide sequence ID" value="NZ_JAAGRR010000005.1"/>
</dbReference>
<dbReference type="PIRSF" id="PIRSF000386">
    <property type="entry name" value="tRNA_mtase"/>
    <property type="match status" value="1"/>
</dbReference>
<dbReference type="AlphaFoldDB" id="A0A6N9TK40"/>
<evidence type="ECO:0000256" key="8">
    <source>
        <dbReference type="ARBA" id="ARBA00022603"/>
    </source>
</evidence>
<accession>A0A6N9TK40</accession>
<keyword evidence="7 15" id="KW-0963">Cytoplasm</keyword>
<evidence type="ECO:0000256" key="9">
    <source>
        <dbReference type="ARBA" id="ARBA00022679"/>
    </source>
</evidence>
<dbReference type="CDD" id="cd18080">
    <property type="entry name" value="TrmD-like"/>
    <property type="match status" value="1"/>
</dbReference>
<evidence type="ECO:0000256" key="6">
    <source>
        <dbReference type="ARBA" id="ARBA00014679"/>
    </source>
</evidence>
<dbReference type="HAMAP" id="MF_00605">
    <property type="entry name" value="TrmD"/>
    <property type="match status" value="1"/>
</dbReference>
<dbReference type="GO" id="GO:0005829">
    <property type="term" value="C:cytosol"/>
    <property type="evidence" value="ECO:0007669"/>
    <property type="project" value="TreeGrafter"/>
</dbReference>
<dbReference type="Proteomes" id="UP000469346">
    <property type="component" value="Unassembled WGS sequence"/>
</dbReference>
<comment type="subunit">
    <text evidence="4 15 17">Homodimer.</text>
</comment>
<name>A0A6N9TK40_DISTH</name>
<dbReference type="NCBIfam" id="NF000648">
    <property type="entry name" value="PRK00026.1"/>
    <property type="match status" value="1"/>
</dbReference>
<evidence type="ECO:0000256" key="2">
    <source>
        <dbReference type="ARBA" id="ARBA00004496"/>
    </source>
</evidence>
<dbReference type="FunFam" id="1.10.1270.20:FF:000001">
    <property type="entry name" value="tRNA (guanine-N(1)-)-methyltransferase"/>
    <property type="match status" value="1"/>
</dbReference>
<dbReference type="InterPro" id="IPR023148">
    <property type="entry name" value="tRNA_m1G_MeTrfase_C_sf"/>
</dbReference>
<gene>
    <name evidence="15 19" type="primary">trmD</name>
    <name evidence="19" type="ORF">G3N55_01090</name>
</gene>
<reference evidence="19 20" key="1">
    <citation type="submission" date="2020-02" db="EMBL/GenBank/DDBJ databases">
        <title>Comparative genomics of sulfur disproportionating microorganisms.</title>
        <authorList>
            <person name="Ward L.M."/>
            <person name="Bertran E."/>
            <person name="Johnston D.T."/>
        </authorList>
    </citation>
    <scope>NUCLEOTIDE SEQUENCE [LARGE SCALE GENOMIC DNA]</scope>
    <source>
        <strain evidence="19 20">DSM 100025</strain>
    </source>
</reference>
<evidence type="ECO:0000256" key="13">
    <source>
        <dbReference type="ARBA" id="ARBA00033392"/>
    </source>
</evidence>
<evidence type="ECO:0000256" key="14">
    <source>
        <dbReference type="ARBA" id="ARBA00047783"/>
    </source>
</evidence>
<comment type="function">
    <text evidence="1 15 17">Specifically methylates guanosine-37 in various tRNAs.</text>
</comment>
<keyword evidence="20" id="KW-1185">Reference proteome</keyword>
<feature type="binding site" evidence="15 16">
    <location>
        <position position="112"/>
    </location>
    <ligand>
        <name>S-adenosyl-L-methionine</name>
        <dbReference type="ChEBI" id="CHEBI:59789"/>
    </ligand>
</feature>
<comment type="catalytic activity">
    <reaction evidence="14 15 17">
        <text>guanosine(37) in tRNA + S-adenosyl-L-methionine = N(1)-methylguanosine(37) in tRNA + S-adenosyl-L-homocysteine + H(+)</text>
        <dbReference type="Rhea" id="RHEA:36899"/>
        <dbReference type="Rhea" id="RHEA-COMP:10145"/>
        <dbReference type="Rhea" id="RHEA-COMP:10147"/>
        <dbReference type="ChEBI" id="CHEBI:15378"/>
        <dbReference type="ChEBI" id="CHEBI:57856"/>
        <dbReference type="ChEBI" id="CHEBI:59789"/>
        <dbReference type="ChEBI" id="CHEBI:73542"/>
        <dbReference type="ChEBI" id="CHEBI:74269"/>
        <dbReference type="EC" id="2.1.1.228"/>
    </reaction>
</comment>
<dbReference type="NCBIfam" id="TIGR00088">
    <property type="entry name" value="trmD"/>
    <property type="match status" value="1"/>
</dbReference>
<dbReference type="GO" id="GO:0002939">
    <property type="term" value="P:tRNA N1-guanine methylation"/>
    <property type="evidence" value="ECO:0007669"/>
    <property type="project" value="TreeGrafter"/>
</dbReference>
<evidence type="ECO:0000259" key="18">
    <source>
        <dbReference type="Pfam" id="PF01746"/>
    </source>
</evidence>
<dbReference type="Gene3D" id="3.40.1280.10">
    <property type="match status" value="1"/>
</dbReference>
<dbReference type="GO" id="GO:0052906">
    <property type="term" value="F:tRNA (guanine(37)-N1)-methyltransferase activity"/>
    <property type="evidence" value="ECO:0007669"/>
    <property type="project" value="UniProtKB-UniRule"/>
</dbReference>
<dbReference type="InterPro" id="IPR029026">
    <property type="entry name" value="tRNA_m1G_MTases_N"/>
</dbReference>
<dbReference type="EC" id="2.1.1.228" evidence="5 15"/>
<evidence type="ECO:0000256" key="10">
    <source>
        <dbReference type="ARBA" id="ARBA00022691"/>
    </source>
</evidence>
<dbReference type="Gene3D" id="1.10.1270.20">
    <property type="entry name" value="tRNA(m1g37)methyltransferase, domain 2"/>
    <property type="match status" value="1"/>
</dbReference>
<dbReference type="PANTHER" id="PTHR46417:SF1">
    <property type="entry name" value="TRNA (GUANINE-N(1)-)-METHYLTRANSFERASE"/>
    <property type="match status" value="1"/>
</dbReference>
<feature type="binding site" evidence="15 16">
    <location>
        <begin position="132"/>
        <end position="137"/>
    </location>
    <ligand>
        <name>S-adenosyl-L-methionine</name>
        <dbReference type="ChEBI" id="CHEBI:59789"/>
    </ligand>
</feature>
<keyword evidence="9 15" id="KW-0808">Transferase</keyword>
<evidence type="ECO:0000256" key="16">
    <source>
        <dbReference type="PIRSR" id="PIRSR000386-1"/>
    </source>
</evidence>
<evidence type="ECO:0000256" key="1">
    <source>
        <dbReference type="ARBA" id="ARBA00002634"/>
    </source>
</evidence>
<dbReference type="SUPFAM" id="SSF75217">
    <property type="entry name" value="alpha/beta knot"/>
    <property type="match status" value="1"/>
</dbReference>
<dbReference type="Pfam" id="PF01746">
    <property type="entry name" value="tRNA_m1G_MT"/>
    <property type="match status" value="1"/>
</dbReference>
<dbReference type="InterPro" id="IPR029028">
    <property type="entry name" value="Alpha/beta_knot_MTases"/>
</dbReference>
<sequence length="245" mass="27553">MRFDILTIFPGFFDSPLRESLLGKALAAGHLDVRVVDLRGFTDDRHRTTDDRPYGGGEGMVMKPGPLFRAIEALRAEPPPPRVVLFTPRGRLLDQPLVEEMARWERIVLVCGRYEGVDERVHRHAADLEVSVGDYVLAGGETAALAVVEAVSRLLPGVLGCAASARRDSFSDGLLEYPQYTRPADFRGWRVPEVLLSGDHERIRRWRRECALRLTLERRPDLLAKADLDAADRAFLRRLGWNGTE</sequence>
<evidence type="ECO:0000256" key="15">
    <source>
        <dbReference type="HAMAP-Rule" id="MF_00605"/>
    </source>
</evidence>
<evidence type="ECO:0000313" key="20">
    <source>
        <dbReference type="Proteomes" id="UP000469346"/>
    </source>
</evidence>
<evidence type="ECO:0000256" key="5">
    <source>
        <dbReference type="ARBA" id="ARBA00012807"/>
    </source>
</evidence>
<comment type="caution">
    <text evidence="19">The sequence shown here is derived from an EMBL/GenBank/DDBJ whole genome shotgun (WGS) entry which is preliminary data.</text>
</comment>
<evidence type="ECO:0000313" key="19">
    <source>
        <dbReference type="EMBL" id="NDY41448.1"/>
    </source>
</evidence>
<evidence type="ECO:0000256" key="17">
    <source>
        <dbReference type="RuleBase" id="RU003464"/>
    </source>
</evidence>
<keyword evidence="11 15" id="KW-0819">tRNA processing</keyword>
<evidence type="ECO:0000256" key="3">
    <source>
        <dbReference type="ARBA" id="ARBA00007630"/>
    </source>
</evidence>
<comment type="similarity">
    <text evidence="3 15 17">Belongs to the RNA methyltransferase TrmD family.</text>
</comment>
<feature type="domain" description="tRNA methyltransferase TRMD/TRM10-type" evidence="18">
    <location>
        <begin position="1"/>
        <end position="224"/>
    </location>
</feature>
<dbReference type="InterPro" id="IPR002649">
    <property type="entry name" value="tRNA_m1G_MeTrfase_TrmD"/>
</dbReference>
<evidence type="ECO:0000256" key="11">
    <source>
        <dbReference type="ARBA" id="ARBA00022694"/>
    </source>
</evidence>
<evidence type="ECO:0000256" key="12">
    <source>
        <dbReference type="ARBA" id="ARBA00029736"/>
    </source>
</evidence>
<dbReference type="FunFam" id="3.40.1280.10:FF:000001">
    <property type="entry name" value="tRNA (guanine-N(1)-)-methyltransferase"/>
    <property type="match status" value="1"/>
</dbReference>
<organism evidence="19 20">
    <name type="scientific">Dissulfurirhabdus thermomarina</name>
    <dbReference type="NCBI Taxonomy" id="1765737"/>
    <lineage>
        <taxon>Bacteria</taxon>
        <taxon>Deltaproteobacteria</taxon>
        <taxon>Dissulfurirhabdaceae</taxon>
        <taxon>Dissulfurirhabdus</taxon>
    </lineage>
</organism>
<evidence type="ECO:0000256" key="7">
    <source>
        <dbReference type="ARBA" id="ARBA00022490"/>
    </source>
</evidence>
<comment type="subcellular location">
    <subcellularLocation>
        <location evidence="2 15 17">Cytoplasm</location>
    </subcellularLocation>
</comment>
<dbReference type="EMBL" id="JAAGRR010000005">
    <property type="protein sequence ID" value="NDY41448.1"/>
    <property type="molecule type" value="Genomic_DNA"/>
</dbReference>
<keyword evidence="8 15" id="KW-0489">Methyltransferase</keyword>
<proteinExistence type="inferred from homology"/>
<protein>
    <recommendedName>
        <fullName evidence="6 15">tRNA (guanine-N(1)-)-methyltransferase</fullName>
        <ecNumber evidence="5 15">2.1.1.228</ecNumber>
    </recommendedName>
    <alternativeName>
        <fullName evidence="12 15">M1G-methyltransferase</fullName>
    </alternativeName>
    <alternativeName>
        <fullName evidence="13 15">tRNA [GM37] methyltransferase</fullName>
    </alternativeName>
</protein>
<dbReference type="PANTHER" id="PTHR46417">
    <property type="entry name" value="TRNA (GUANINE-N(1)-)-METHYLTRANSFERASE"/>
    <property type="match status" value="1"/>
</dbReference>
<dbReference type="InterPro" id="IPR016009">
    <property type="entry name" value="tRNA_MeTrfase_TRMD/TRM10"/>
</dbReference>
<evidence type="ECO:0000256" key="4">
    <source>
        <dbReference type="ARBA" id="ARBA00011738"/>
    </source>
</evidence>